<reference evidence="4 5" key="1">
    <citation type="journal article" date="2021" name="bioRxiv">
        <title>Unraveling nitrogen, sulfur and carbon metabolic pathways and microbial community transcriptional responses to substrate deprivation and toxicity stresses in a bioreactor mimicking anoxic brackish coastal sediment conditions.</title>
        <authorList>
            <person name="Martins P.D."/>
            <person name="Echeveste M.J."/>
            <person name="Arshad A."/>
            <person name="Kurth J."/>
            <person name="Ouboter H."/>
            <person name="Jetten M.S.M."/>
            <person name="Welte C.U."/>
        </authorList>
    </citation>
    <scope>NUCLEOTIDE SEQUENCE [LARGE SCALE GENOMIC DNA]</scope>
    <source>
        <strain evidence="4">MAG_38</strain>
    </source>
</reference>
<accession>A0AAJ1AI01</accession>
<dbReference type="AlphaFoldDB" id="A0AAJ1AI01"/>
<dbReference type="PANTHER" id="PTHR30461">
    <property type="entry name" value="DNA-INVERTASE FROM LAMBDOID PROPHAGE"/>
    <property type="match status" value="1"/>
</dbReference>
<comment type="caution">
    <text evidence="4">The sequence shown here is derived from an EMBL/GenBank/DDBJ whole genome shotgun (WGS) entry which is preliminary data.</text>
</comment>
<dbReference type="InterPro" id="IPR050639">
    <property type="entry name" value="SSR_resolvase"/>
</dbReference>
<keyword evidence="1" id="KW-0238">DNA-binding</keyword>
<dbReference type="GO" id="GO:0000150">
    <property type="term" value="F:DNA strand exchange activity"/>
    <property type="evidence" value="ECO:0007669"/>
    <property type="project" value="InterPro"/>
</dbReference>
<dbReference type="InterPro" id="IPR036162">
    <property type="entry name" value="Resolvase-like_N_sf"/>
</dbReference>
<dbReference type="SMART" id="SM00857">
    <property type="entry name" value="Resolvase"/>
    <property type="match status" value="1"/>
</dbReference>
<name>A0AAJ1AI01_9BACT</name>
<sequence length="585" mass="66915">MSSPTTPTLRPKQVALCYVRLSQARDGDDAVSPERQRANILAKCHELGYEPEWYQDVDGHKSGRDVKNRPGWQALSRRLGSPDVVALIGNDLARFHRKGWRVGDLVEFVEEHNIALILAAPGRQIDTTSPMGKVFVYLTAIFDEFYADDISHRVKDSILHRKNLGKSIGKPPFGATRDKAGYLMPNNDDGAWWLIEGRYVSGDPAAPPAPDAVWRTYYESAYRALVLFAEGNIGIEKLSYTLNEEGFPFCDRTGVPRRWCRDDVRRVVANWPEYGGLVFDQPAKARAVQTRTEVDAIHLDADKAVFPVDLLKKVAYVRSERTLLALDRGKKSAAYPYPLSYITRCAHCEELVQRENDPRLRTHLAGTGRNYGRVYRHKPGVNCGCEYRSVTCEMLEEDFGKLIKGLVVNEEALTLMVELAEQNAETSDQPKKSDTTQTRQRSILKLKKKIENLKTLFREAEIDETEYRTLLADYRSELAYWEAYTTQREQVALQLSMCLDVIDKVARLWDLAEAEERRSMAHNLFEYIVYNLDTQRIVDFRLKPWANRFLVLRAALYTEENVQKKASTSGRRNVPHTGFEPVFWP</sequence>
<dbReference type="SUPFAM" id="SSF53041">
    <property type="entry name" value="Resolvase-like"/>
    <property type="match status" value="1"/>
</dbReference>
<dbReference type="EMBL" id="JAIOIU010000100">
    <property type="protein sequence ID" value="MBZ0160068.1"/>
    <property type="molecule type" value="Genomic_DNA"/>
</dbReference>
<dbReference type="Pfam" id="PF00239">
    <property type="entry name" value="Resolvase"/>
    <property type="match status" value="1"/>
</dbReference>
<dbReference type="GO" id="GO:0003677">
    <property type="term" value="F:DNA binding"/>
    <property type="evidence" value="ECO:0007669"/>
    <property type="project" value="UniProtKB-KW"/>
</dbReference>
<evidence type="ECO:0000313" key="5">
    <source>
        <dbReference type="Proteomes" id="UP001197609"/>
    </source>
</evidence>
<organism evidence="4 5">
    <name type="scientific">Candidatus Methylomirabilis tolerans</name>
    <dbReference type="NCBI Taxonomy" id="3123416"/>
    <lineage>
        <taxon>Bacteria</taxon>
        <taxon>Candidatus Methylomirabilota</taxon>
        <taxon>Candidatus Methylomirabilia</taxon>
        <taxon>Candidatus Methylomirabilales</taxon>
        <taxon>Candidatus Methylomirabilaceae</taxon>
        <taxon>Candidatus Methylomirabilis</taxon>
    </lineage>
</organism>
<keyword evidence="2" id="KW-0233">DNA recombination</keyword>
<dbReference type="Gene3D" id="3.40.50.1390">
    <property type="entry name" value="Resolvase, N-terminal catalytic domain"/>
    <property type="match status" value="1"/>
</dbReference>
<dbReference type="InterPro" id="IPR006119">
    <property type="entry name" value="Resolv_N"/>
</dbReference>
<dbReference type="PANTHER" id="PTHR30461:SF2">
    <property type="entry name" value="SERINE RECOMBINASE PINE-RELATED"/>
    <property type="match status" value="1"/>
</dbReference>
<evidence type="ECO:0000256" key="2">
    <source>
        <dbReference type="ARBA" id="ARBA00023172"/>
    </source>
</evidence>
<dbReference type="Proteomes" id="UP001197609">
    <property type="component" value="Unassembled WGS sequence"/>
</dbReference>
<dbReference type="CDD" id="cd00338">
    <property type="entry name" value="Ser_Recombinase"/>
    <property type="match status" value="1"/>
</dbReference>
<gene>
    <name evidence="4" type="ORF">K8G79_08035</name>
</gene>
<protein>
    <submittedName>
        <fullName evidence="4">Recombinase family protein</fullName>
    </submittedName>
</protein>
<evidence type="ECO:0000259" key="3">
    <source>
        <dbReference type="PROSITE" id="PS51736"/>
    </source>
</evidence>
<evidence type="ECO:0000313" key="4">
    <source>
        <dbReference type="EMBL" id="MBZ0160068.1"/>
    </source>
</evidence>
<feature type="domain" description="Resolvase/invertase-type recombinase catalytic" evidence="3">
    <location>
        <begin position="14"/>
        <end position="165"/>
    </location>
</feature>
<evidence type="ECO:0000256" key="1">
    <source>
        <dbReference type="ARBA" id="ARBA00023125"/>
    </source>
</evidence>
<proteinExistence type="predicted"/>
<dbReference type="PROSITE" id="PS51736">
    <property type="entry name" value="RECOMBINASES_3"/>
    <property type="match status" value="1"/>
</dbReference>